<name>A0AAU8RR19_9FLAO</name>
<evidence type="ECO:0000313" key="1">
    <source>
        <dbReference type="EMBL" id="AIZ40289.1"/>
    </source>
</evidence>
<dbReference type="PROSITE" id="PS51257">
    <property type="entry name" value="PROKAR_LIPOPROTEIN"/>
    <property type="match status" value="1"/>
</dbReference>
<dbReference type="AlphaFoldDB" id="A0AAU8RR19"/>
<accession>A0AAU8RR19</accession>
<evidence type="ECO:0008006" key="3">
    <source>
        <dbReference type="Google" id="ProtNLM"/>
    </source>
</evidence>
<dbReference type="RefSeq" id="WP_029445347.1">
    <property type="nucleotide sequence ID" value="NZ_CP009976.1"/>
</dbReference>
<evidence type="ECO:0000313" key="2">
    <source>
        <dbReference type="Proteomes" id="UP000030786"/>
    </source>
</evidence>
<dbReference type="GeneID" id="78059323"/>
<dbReference type="EMBL" id="CP009976">
    <property type="protein sequence ID" value="AIZ40289.1"/>
    <property type="molecule type" value="Genomic_DNA"/>
</dbReference>
<dbReference type="Proteomes" id="UP000030786">
    <property type="component" value="Chromosome"/>
</dbReference>
<dbReference type="KEGG" id="cbat:M666_01050"/>
<gene>
    <name evidence="1" type="ORF">M666_01050</name>
</gene>
<reference evidence="1 2" key="1">
    <citation type="journal article" date="2014" name="Environ. Microbiol.">
        <title>Contrasting genomic patterns and infection strategies of two co-existing Bacteroidetes podovirus genera.</title>
        <authorList>
            <person name="Holmfeldt K."/>
            <person name="Howard-Varona C."/>
            <person name="Solonenko N."/>
            <person name="Sullivan M.B."/>
        </authorList>
    </citation>
    <scope>NUCLEOTIDE SEQUENCE [LARGE SCALE GENOMIC DNA]</scope>
    <source>
        <strain evidence="1 2">18</strain>
    </source>
</reference>
<protein>
    <recommendedName>
        <fullName evidence="3">DUF4382 domain-containing protein</fullName>
    </recommendedName>
</protein>
<sequence length="288" mass="30883">MKKIISSLIISTLIFTTISCENEDLDRLDTAKITGAAILRTLESDTPPINSLSPSNNAITVKVEFDDFKLDDTMSSVDVYMEFIDTSPIDNEILTFPEVQISTIDASEFTLENGSLVTTISVNIGDALNALNIEESVLYGGDIFLLRLALNTTNGEIFTSSNVGTKIQASSAFKSPFRYSAAVACPLPANLSGDWIIDMQDSYGDGWNGASISVSSGGVVTDYTIDASDGQFIITSPPAGELFTFTFNSGSYDEEVTYQITDPEGNVQANHGPTPKAGGIDLIVDFCE</sequence>
<proteinExistence type="predicted"/>
<organism evidence="1 2">
    <name type="scientific">Cellulophaga baltica 18</name>
    <dbReference type="NCBI Taxonomy" id="1348584"/>
    <lineage>
        <taxon>Bacteria</taxon>
        <taxon>Pseudomonadati</taxon>
        <taxon>Bacteroidota</taxon>
        <taxon>Flavobacteriia</taxon>
        <taxon>Flavobacteriales</taxon>
        <taxon>Flavobacteriaceae</taxon>
        <taxon>Cellulophaga</taxon>
    </lineage>
</organism>